<feature type="region of interest" description="Disordered" evidence="1">
    <location>
        <begin position="123"/>
        <end position="148"/>
    </location>
</feature>
<dbReference type="EMBL" id="JAXIVS010000007">
    <property type="protein sequence ID" value="MDY7229174.1"/>
    <property type="molecule type" value="Genomic_DNA"/>
</dbReference>
<keyword evidence="3" id="KW-1185">Reference proteome</keyword>
<evidence type="ECO:0000256" key="1">
    <source>
        <dbReference type="SAM" id="MobiDB-lite"/>
    </source>
</evidence>
<dbReference type="RefSeq" id="WP_321547894.1">
    <property type="nucleotide sequence ID" value="NZ_JAXIVS010000007.1"/>
</dbReference>
<gene>
    <name evidence="2" type="ORF">SYV04_22365</name>
</gene>
<evidence type="ECO:0000313" key="3">
    <source>
        <dbReference type="Proteomes" id="UP001291309"/>
    </source>
</evidence>
<accession>A0ABU5H6S1</accession>
<reference evidence="2 3" key="1">
    <citation type="submission" date="2023-12" db="EMBL/GenBank/DDBJ databases">
        <title>the genome sequence of Hyalangium sp. s54d21.</title>
        <authorList>
            <person name="Zhang X."/>
        </authorList>
    </citation>
    <scope>NUCLEOTIDE SEQUENCE [LARGE SCALE GENOMIC DNA]</scope>
    <source>
        <strain evidence="3">s54d21</strain>
    </source>
</reference>
<sequence length="148" mass="16719">MNHSSRPPPKGLLARGLKLVGRLTSAETRTGRVFNKAERGLTKVTARLSESPTWLRFSGGVMRRGFDLRIRRQSLQERALQALRLPASSEVEAMREQLRRLNHQVEALGSQLELVVDLLERQERAEPPGKSLEEAPPLEPVPRRKRGT</sequence>
<comment type="caution">
    <text evidence="2">The sequence shown here is derived from an EMBL/GenBank/DDBJ whole genome shotgun (WGS) entry which is preliminary data.</text>
</comment>
<organism evidence="2 3">
    <name type="scientific">Hyalangium rubrum</name>
    <dbReference type="NCBI Taxonomy" id="3103134"/>
    <lineage>
        <taxon>Bacteria</taxon>
        <taxon>Pseudomonadati</taxon>
        <taxon>Myxococcota</taxon>
        <taxon>Myxococcia</taxon>
        <taxon>Myxococcales</taxon>
        <taxon>Cystobacterineae</taxon>
        <taxon>Archangiaceae</taxon>
        <taxon>Hyalangium</taxon>
    </lineage>
</organism>
<dbReference type="Proteomes" id="UP001291309">
    <property type="component" value="Unassembled WGS sequence"/>
</dbReference>
<evidence type="ECO:0000313" key="2">
    <source>
        <dbReference type="EMBL" id="MDY7229174.1"/>
    </source>
</evidence>
<proteinExistence type="predicted"/>
<name>A0ABU5H6S1_9BACT</name>
<protein>
    <submittedName>
        <fullName evidence="2">Uncharacterized protein</fullName>
    </submittedName>
</protein>
<feature type="compositionally biased region" description="Basic and acidic residues" evidence="1">
    <location>
        <begin position="123"/>
        <end position="133"/>
    </location>
</feature>